<proteinExistence type="predicted"/>
<name>A0A238KTM6_9RHOB</name>
<dbReference type="EMBL" id="FXYE01000002">
    <property type="protein sequence ID" value="SMX46155.1"/>
    <property type="molecule type" value="Genomic_DNA"/>
</dbReference>
<dbReference type="RefSeq" id="WP_141137898.1">
    <property type="nucleotide sequence ID" value="NZ_FXYE01000002.1"/>
</dbReference>
<accession>A0A238KTM6</accession>
<sequence length="84" mass="9643">MRILNARVKKARYARDFGMVEAIVTLLVKDTLRPVPYEMDVMAFAPRDMHRKPGALRSYLIEHAKKLNERSSEITKNRFAAPAA</sequence>
<dbReference type="AlphaFoldDB" id="A0A238KTM6"/>
<organism evidence="1 2">
    <name type="scientific">Actibacterium lipolyticum</name>
    <dbReference type="NCBI Taxonomy" id="1524263"/>
    <lineage>
        <taxon>Bacteria</taxon>
        <taxon>Pseudomonadati</taxon>
        <taxon>Pseudomonadota</taxon>
        <taxon>Alphaproteobacteria</taxon>
        <taxon>Rhodobacterales</taxon>
        <taxon>Roseobacteraceae</taxon>
        <taxon>Actibacterium</taxon>
    </lineage>
</organism>
<dbReference type="OrthoDB" id="7726458at2"/>
<evidence type="ECO:0000313" key="1">
    <source>
        <dbReference type="EMBL" id="SMX46155.1"/>
    </source>
</evidence>
<reference evidence="2" key="1">
    <citation type="submission" date="2017-05" db="EMBL/GenBank/DDBJ databases">
        <authorList>
            <person name="Rodrigo-Torres L."/>
            <person name="Arahal R. D."/>
            <person name="Lucena T."/>
        </authorList>
    </citation>
    <scope>NUCLEOTIDE SEQUENCE [LARGE SCALE GENOMIC DNA]</scope>
    <source>
        <strain evidence="2">CECT 8621</strain>
    </source>
</reference>
<keyword evidence="2" id="KW-1185">Reference proteome</keyword>
<dbReference type="Proteomes" id="UP000202922">
    <property type="component" value="Unassembled WGS sequence"/>
</dbReference>
<evidence type="ECO:0000313" key="2">
    <source>
        <dbReference type="Proteomes" id="UP000202922"/>
    </source>
</evidence>
<protein>
    <submittedName>
        <fullName evidence="1">Uncharacterized protein</fullName>
    </submittedName>
</protein>
<gene>
    <name evidence="1" type="ORF">COL8621_02989</name>
</gene>